<accession>A0A315EBD5</accession>
<dbReference type="InterPro" id="IPR017136">
    <property type="entry name" value="UCP037205"/>
</dbReference>
<evidence type="ECO:0000313" key="1">
    <source>
        <dbReference type="EMBL" id="PUE54611.1"/>
    </source>
</evidence>
<reference evidence="1 2" key="1">
    <citation type="submission" date="2017-04" db="EMBL/GenBank/DDBJ databases">
        <title>Unexpected and diverse lifestyles within the genus Limnohabitans.</title>
        <authorList>
            <person name="Kasalicky V."/>
            <person name="Mehrshad M."/>
            <person name="Andrei S.-A."/>
            <person name="Salcher M."/>
            <person name="Kratochvilova H."/>
            <person name="Simek K."/>
            <person name="Ghai R."/>
        </authorList>
    </citation>
    <scope>NUCLEOTIDE SEQUENCE [LARGE SCALE GENOMIC DNA]</scope>
    <source>
        <strain evidence="1 2">II-B4</strain>
    </source>
</reference>
<dbReference type="Proteomes" id="UP000250790">
    <property type="component" value="Unassembled WGS sequence"/>
</dbReference>
<dbReference type="PANTHER" id="PTHR37463:SF1">
    <property type="entry name" value="DUF2256 DOMAIN-CONTAINING PROTEIN"/>
    <property type="match status" value="1"/>
</dbReference>
<dbReference type="EMBL" id="NESN01000002">
    <property type="protein sequence ID" value="PUE54611.1"/>
    <property type="molecule type" value="Genomic_DNA"/>
</dbReference>
<organism evidence="1 2">
    <name type="scientific">Limnohabitans parvus II-B4</name>
    <dbReference type="NCBI Taxonomy" id="1293052"/>
    <lineage>
        <taxon>Bacteria</taxon>
        <taxon>Pseudomonadati</taxon>
        <taxon>Pseudomonadota</taxon>
        <taxon>Betaproteobacteria</taxon>
        <taxon>Burkholderiales</taxon>
        <taxon>Comamonadaceae</taxon>
        <taxon>Limnohabitans</taxon>
    </lineage>
</organism>
<gene>
    <name evidence="1" type="ORF">B9Z37_07205</name>
</gene>
<name>A0A315EBD5_9BURK</name>
<dbReference type="PIRSF" id="PIRSF037205">
    <property type="entry name" value="UCP037205"/>
    <property type="match status" value="1"/>
</dbReference>
<dbReference type="OrthoDB" id="27194at2"/>
<comment type="caution">
    <text evidence="1">The sequence shown here is derived from an EMBL/GenBank/DDBJ whole genome shotgun (WGS) entry which is preliminary data.</text>
</comment>
<dbReference type="AlphaFoldDB" id="A0A315EBD5"/>
<keyword evidence="2" id="KW-1185">Reference proteome</keyword>
<dbReference type="PANTHER" id="PTHR37463">
    <property type="entry name" value="GSL3115 PROTEIN"/>
    <property type="match status" value="1"/>
</dbReference>
<proteinExistence type="predicted"/>
<evidence type="ECO:0008006" key="3">
    <source>
        <dbReference type="Google" id="ProtNLM"/>
    </source>
</evidence>
<dbReference type="Pfam" id="PF10013">
    <property type="entry name" value="DUF2256"/>
    <property type="match status" value="1"/>
</dbReference>
<sequence>MPKPSGFKGNKQDLPQKPCAVCGRPMSWRKSWAKNWDSVLYCSDRCRAAKGKA</sequence>
<dbReference type="RefSeq" id="WP_108312567.1">
    <property type="nucleotide sequence ID" value="NZ_NESN01000002.1"/>
</dbReference>
<protein>
    <recommendedName>
        <fullName evidence="3">DUF2256 domain-containing protein</fullName>
    </recommendedName>
</protein>
<evidence type="ECO:0000313" key="2">
    <source>
        <dbReference type="Proteomes" id="UP000250790"/>
    </source>
</evidence>